<dbReference type="InterPro" id="IPR043502">
    <property type="entry name" value="DNA/RNA_pol_sf"/>
</dbReference>
<dbReference type="CDD" id="cd09274">
    <property type="entry name" value="RNase_HI_RT_Ty3"/>
    <property type="match status" value="1"/>
</dbReference>
<reference evidence="2" key="1">
    <citation type="submission" date="2020-06" db="EMBL/GenBank/DDBJ databases">
        <authorList>
            <person name="Li T."/>
            <person name="Hu X."/>
            <person name="Zhang T."/>
            <person name="Song X."/>
            <person name="Zhang H."/>
            <person name="Dai N."/>
            <person name="Sheng W."/>
            <person name="Hou X."/>
            <person name="Wei L."/>
        </authorList>
    </citation>
    <scope>NUCLEOTIDE SEQUENCE</scope>
    <source>
        <strain evidence="2">G02</strain>
        <tissue evidence="2">Leaf</tissue>
    </source>
</reference>
<dbReference type="AlphaFoldDB" id="A0AAW2JNR2"/>
<dbReference type="SUPFAM" id="SSF56672">
    <property type="entry name" value="DNA/RNA polymerases"/>
    <property type="match status" value="1"/>
</dbReference>
<dbReference type="InterPro" id="IPR041577">
    <property type="entry name" value="RT_RNaseH_2"/>
</dbReference>
<dbReference type="PANTHER" id="PTHR33064">
    <property type="entry name" value="POL PROTEIN"/>
    <property type="match status" value="1"/>
</dbReference>
<dbReference type="EMBL" id="JACGWJ010000032">
    <property type="protein sequence ID" value="KAL0296210.1"/>
    <property type="molecule type" value="Genomic_DNA"/>
</dbReference>
<dbReference type="Pfam" id="PF17919">
    <property type="entry name" value="RT_RNaseH_2"/>
    <property type="match status" value="1"/>
</dbReference>
<protein>
    <submittedName>
        <fullName evidence="2">Retrovirus-related Pol polyprotein from transposon.6</fullName>
    </submittedName>
</protein>
<name>A0AAW2JNR2_SESRA</name>
<organism evidence="2">
    <name type="scientific">Sesamum radiatum</name>
    <name type="common">Black benniseed</name>
    <dbReference type="NCBI Taxonomy" id="300843"/>
    <lineage>
        <taxon>Eukaryota</taxon>
        <taxon>Viridiplantae</taxon>
        <taxon>Streptophyta</taxon>
        <taxon>Embryophyta</taxon>
        <taxon>Tracheophyta</taxon>
        <taxon>Spermatophyta</taxon>
        <taxon>Magnoliopsida</taxon>
        <taxon>eudicotyledons</taxon>
        <taxon>Gunneridae</taxon>
        <taxon>Pentapetalae</taxon>
        <taxon>asterids</taxon>
        <taxon>lamiids</taxon>
        <taxon>Lamiales</taxon>
        <taxon>Pedaliaceae</taxon>
        <taxon>Sesamum</taxon>
    </lineage>
</organism>
<dbReference type="FunFam" id="3.10.20.370:FF:000001">
    <property type="entry name" value="Retrovirus-related Pol polyprotein from transposon 17.6-like protein"/>
    <property type="match status" value="1"/>
</dbReference>
<comment type="caution">
    <text evidence="2">The sequence shown here is derived from an EMBL/GenBank/DDBJ whole genome shotgun (WGS) entry which is preliminary data.</text>
</comment>
<dbReference type="InterPro" id="IPR051320">
    <property type="entry name" value="Viral_Replic_Matur_Polypro"/>
</dbReference>
<accession>A0AAW2JNR2</accession>
<sequence>MYSDGPQESSGYRRVAATSDVHDLCSFLELANYYRRFVKDYSEIARPMTDLLKKTETWDWTPQCQVAFDNLNRAMVIDPVLALPDMLKPFTVETDASDFALGGVLMQDGHLVAFGSRKLKDVERRYSVHDKELLAVVHCLRLWQHYLLGSPFVVKMDNVA</sequence>
<proteinExistence type="predicted"/>
<dbReference type="PANTHER" id="PTHR33064:SF40">
    <property type="entry name" value="REVERSE TRANSCRIPTASE_RETROTRANSPOSON-DERIVED PROTEIN RNASE H-LIKE DOMAIN-CONTAINING PROTEIN"/>
    <property type="match status" value="1"/>
</dbReference>
<dbReference type="FunFam" id="3.30.70.270:FF:000020">
    <property type="entry name" value="Transposon Tf2-6 polyprotein-like Protein"/>
    <property type="match status" value="1"/>
</dbReference>
<dbReference type="Gene3D" id="3.30.70.270">
    <property type="match status" value="1"/>
</dbReference>
<dbReference type="InterPro" id="IPR043128">
    <property type="entry name" value="Rev_trsase/Diguanyl_cyclase"/>
</dbReference>
<reference evidence="2" key="2">
    <citation type="journal article" date="2024" name="Plant">
        <title>Genomic evolution and insights into agronomic trait innovations of Sesamum species.</title>
        <authorList>
            <person name="Miao H."/>
            <person name="Wang L."/>
            <person name="Qu L."/>
            <person name="Liu H."/>
            <person name="Sun Y."/>
            <person name="Le M."/>
            <person name="Wang Q."/>
            <person name="Wei S."/>
            <person name="Zheng Y."/>
            <person name="Lin W."/>
            <person name="Duan Y."/>
            <person name="Cao H."/>
            <person name="Xiong S."/>
            <person name="Wang X."/>
            <person name="Wei L."/>
            <person name="Li C."/>
            <person name="Ma Q."/>
            <person name="Ju M."/>
            <person name="Zhao R."/>
            <person name="Li G."/>
            <person name="Mu C."/>
            <person name="Tian Q."/>
            <person name="Mei H."/>
            <person name="Zhang T."/>
            <person name="Gao T."/>
            <person name="Zhang H."/>
        </authorList>
    </citation>
    <scope>NUCLEOTIDE SEQUENCE</scope>
    <source>
        <strain evidence="2">G02</strain>
    </source>
</reference>
<feature type="domain" description="Reverse transcriptase/retrotransposon-derived protein RNase H-like" evidence="1">
    <location>
        <begin position="60"/>
        <end position="154"/>
    </location>
</feature>
<gene>
    <name evidence="2" type="ORF">Sradi_6673100</name>
</gene>
<evidence type="ECO:0000259" key="1">
    <source>
        <dbReference type="Pfam" id="PF17919"/>
    </source>
</evidence>
<evidence type="ECO:0000313" key="2">
    <source>
        <dbReference type="EMBL" id="KAL0296210.1"/>
    </source>
</evidence>